<keyword evidence="4" id="KW-1185">Reference proteome</keyword>
<evidence type="ECO:0000313" key="3">
    <source>
        <dbReference type="EMBL" id="TYG66896.1"/>
    </source>
</evidence>
<feature type="compositionally biased region" description="Polar residues" evidence="1">
    <location>
        <begin position="525"/>
        <end position="540"/>
    </location>
</feature>
<dbReference type="InterPro" id="IPR008480">
    <property type="entry name" value="DUF761_pln"/>
</dbReference>
<feature type="compositionally biased region" description="Pro residues" evidence="1">
    <location>
        <begin position="544"/>
        <end position="556"/>
    </location>
</feature>
<dbReference type="EMBL" id="CM017705">
    <property type="protein sequence ID" value="TYG66896.1"/>
    <property type="molecule type" value="Genomic_DNA"/>
</dbReference>
<feature type="compositionally biased region" description="Basic residues" evidence="1">
    <location>
        <begin position="374"/>
        <end position="383"/>
    </location>
</feature>
<dbReference type="PANTHER" id="PTHR33098:SF71">
    <property type="entry name" value="HYDROXYPROLINE-RICH GLYCOPROTEIN FAMILY PROTEIN"/>
    <property type="match status" value="1"/>
</dbReference>
<accession>A0A5D2CG80</accession>
<feature type="compositionally biased region" description="Polar residues" evidence="1">
    <location>
        <begin position="483"/>
        <end position="495"/>
    </location>
</feature>
<feature type="region of interest" description="Disordered" evidence="1">
    <location>
        <begin position="573"/>
        <end position="607"/>
    </location>
</feature>
<keyword evidence="2" id="KW-0812">Transmembrane</keyword>
<feature type="compositionally biased region" description="Pro residues" evidence="1">
    <location>
        <begin position="446"/>
        <end position="455"/>
    </location>
</feature>
<keyword evidence="2" id="KW-0472">Membrane</keyword>
<organism evidence="3 4">
    <name type="scientific">Gossypium darwinii</name>
    <name type="common">Darwin's cotton</name>
    <name type="synonym">Gossypium barbadense var. darwinii</name>
    <dbReference type="NCBI Taxonomy" id="34276"/>
    <lineage>
        <taxon>Eukaryota</taxon>
        <taxon>Viridiplantae</taxon>
        <taxon>Streptophyta</taxon>
        <taxon>Embryophyta</taxon>
        <taxon>Tracheophyta</taxon>
        <taxon>Spermatophyta</taxon>
        <taxon>Magnoliopsida</taxon>
        <taxon>eudicotyledons</taxon>
        <taxon>Gunneridae</taxon>
        <taxon>Pentapetalae</taxon>
        <taxon>rosids</taxon>
        <taxon>malvids</taxon>
        <taxon>Malvales</taxon>
        <taxon>Malvaceae</taxon>
        <taxon>Malvoideae</taxon>
        <taxon>Gossypium</taxon>
    </lineage>
</organism>
<dbReference type="PANTHER" id="PTHR33098">
    <property type="entry name" value="COTTON FIBER (DUF761)"/>
    <property type="match status" value="1"/>
</dbReference>
<feature type="compositionally biased region" description="Pro residues" evidence="1">
    <location>
        <begin position="470"/>
        <end position="482"/>
    </location>
</feature>
<evidence type="ECO:0000256" key="1">
    <source>
        <dbReference type="SAM" id="MobiDB-lite"/>
    </source>
</evidence>
<feature type="compositionally biased region" description="Low complexity" evidence="1">
    <location>
        <begin position="573"/>
        <end position="582"/>
    </location>
</feature>
<feature type="region of interest" description="Disordered" evidence="1">
    <location>
        <begin position="264"/>
        <end position="558"/>
    </location>
</feature>
<feature type="compositionally biased region" description="Polar residues" evidence="1">
    <location>
        <begin position="146"/>
        <end position="161"/>
    </location>
</feature>
<feature type="compositionally biased region" description="Basic and acidic residues" evidence="1">
    <location>
        <begin position="303"/>
        <end position="321"/>
    </location>
</feature>
<reference evidence="3 4" key="1">
    <citation type="submission" date="2019-06" db="EMBL/GenBank/DDBJ databases">
        <title>WGS assembly of Gossypium darwinii.</title>
        <authorList>
            <person name="Chen Z.J."/>
            <person name="Sreedasyam A."/>
            <person name="Ando A."/>
            <person name="Song Q."/>
            <person name="De L."/>
            <person name="Hulse-Kemp A."/>
            <person name="Ding M."/>
            <person name="Ye W."/>
            <person name="Kirkbride R."/>
            <person name="Jenkins J."/>
            <person name="Plott C."/>
            <person name="Lovell J."/>
            <person name="Lin Y.-M."/>
            <person name="Vaughn R."/>
            <person name="Liu B."/>
            <person name="Li W."/>
            <person name="Simpson S."/>
            <person name="Scheffler B."/>
            <person name="Saski C."/>
            <person name="Grover C."/>
            <person name="Hu G."/>
            <person name="Conover J."/>
            <person name="Carlson J."/>
            <person name="Shu S."/>
            <person name="Boston L."/>
            <person name="Williams M."/>
            <person name="Peterson D."/>
            <person name="Mcgee K."/>
            <person name="Jones D."/>
            <person name="Wendel J."/>
            <person name="Stelly D."/>
            <person name="Grimwood J."/>
            <person name="Schmutz J."/>
        </authorList>
    </citation>
    <scope>NUCLEOTIDE SEQUENCE [LARGE SCALE GENOMIC DNA]</scope>
    <source>
        <strain evidence="3">1808015.09</strain>
    </source>
</reference>
<dbReference type="PRINTS" id="PR01217">
    <property type="entry name" value="PRICHEXTENSN"/>
</dbReference>
<feature type="compositionally biased region" description="Pro residues" evidence="1">
    <location>
        <begin position="272"/>
        <end position="289"/>
    </location>
</feature>
<evidence type="ECO:0000313" key="4">
    <source>
        <dbReference type="Proteomes" id="UP000323506"/>
    </source>
</evidence>
<sequence length="651" mass="72493">MPSLSFNPKVRKTKSLSFNTVYKVFPLRNSKEQKLQHRPFSMEVTGDPPSLWSQPTISAHRRRPPSPIFSLPVLIILLPILALLLLFLVVPPFLSVTAQILRPLGVRKSWDSLNVFLVLFAIICGVLARRNDDDDGHNGNGIRNDSISGDNSKPSGHHVSQQWFGHPERKIYDDGAPINVRPSPATSVRRLKRSSSSYPDLRQDSLWENNEDRFRFFDDFEINKYRSSTGYGDHQVHVLRRSWRSEFEESEAKVIPVDTFVLRSSTSSTPSKTPPPSTPPPPPPLPPAAPRHKPRRTYQAAGQKDKVMNRNDRVDQFDEIKSPSGTPPPPPPPPPRRPPSPLVQVGNRSEQKYSKLQRRKSNATKEIKMVFASLRKRKKKHKSTDHDHQQDCPLHSPPQPPSYFSTSTRPKSPPPPPPPPPPPSSVFQKYNLFRKGSKSKKIHSVPAPPPPPPPAAFSFSKRSSKQNIQIPPPPPPAPPPPVTSYTKILSKQKSQIPPPAPPAPPTTPPESSRKADNGRPPLPTKANTSYYDENVNSGGQSPLIPMPPPPPPPPFKMPEFKFVFRGDFVKIRSSPSSRCSSPDLEEIDVSSSKGDTETTSMMEGDDGAGIAGVPVFCPSPDVNAKAETFIARLRDGWKLEKINSLREKQRT</sequence>
<evidence type="ECO:0000256" key="2">
    <source>
        <dbReference type="SAM" id="Phobius"/>
    </source>
</evidence>
<feature type="compositionally biased region" description="Pro residues" evidence="1">
    <location>
        <begin position="496"/>
        <end position="508"/>
    </location>
</feature>
<feature type="region of interest" description="Disordered" evidence="1">
    <location>
        <begin position="134"/>
        <end position="161"/>
    </location>
</feature>
<feature type="compositionally biased region" description="Polar residues" evidence="1">
    <location>
        <begin position="589"/>
        <end position="601"/>
    </location>
</feature>
<proteinExistence type="predicted"/>
<feature type="region of interest" description="Disordered" evidence="1">
    <location>
        <begin position="173"/>
        <end position="202"/>
    </location>
</feature>
<name>A0A5D2CG80_GOSDA</name>
<feature type="compositionally biased region" description="Pro residues" evidence="1">
    <location>
        <begin position="411"/>
        <end position="424"/>
    </location>
</feature>
<gene>
    <name evidence="3" type="ORF">ES288_D05G035700v1</name>
</gene>
<feature type="transmembrane region" description="Helical" evidence="2">
    <location>
        <begin position="68"/>
        <end position="90"/>
    </location>
</feature>
<dbReference type="Proteomes" id="UP000323506">
    <property type="component" value="Chromosome D05"/>
</dbReference>
<dbReference type="AlphaFoldDB" id="A0A5D2CG80"/>
<feature type="compositionally biased region" description="Pro residues" evidence="1">
    <location>
        <begin position="325"/>
        <end position="341"/>
    </location>
</feature>
<keyword evidence="2" id="KW-1133">Transmembrane helix</keyword>
<dbReference type="Pfam" id="PF05553">
    <property type="entry name" value="DUF761"/>
    <property type="match status" value="1"/>
</dbReference>
<protein>
    <submittedName>
        <fullName evidence="3">Uncharacterized protein</fullName>
    </submittedName>
</protein>